<evidence type="ECO:0008006" key="9">
    <source>
        <dbReference type="Google" id="ProtNLM"/>
    </source>
</evidence>
<evidence type="ECO:0000256" key="2">
    <source>
        <dbReference type="SAM" id="Coils"/>
    </source>
</evidence>
<protein>
    <recommendedName>
        <fullName evidence="9">Histidine kinase</fullName>
    </recommendedName>
</protein>
<dbReference type="SUPFAM" id="SSF63829">
    <property type="entry name" value="Calcium-dependent phosphotriesterase"/>
    <property type="match status" value="2"/>
</dbReference>
<dbReference type="Pfam" id="PF07495">
    <property type="entry name" value="Y_Y_Y"/>
    <property type="match status" value="1"/>
</dbReference>
<sequence>MRCLVLLILLAFSAQAQRPFAIRHLTTRDGLSQGSCFYIHKDSRGFVWISSQNALNRYDGNRFTVYRADETDSATIGKGEVRGIHETRNGDLWLGTEECLSQYVRRTNSFRRFYATDRRGKPFISEHEVFYADDSTAWFVNKQQGVVKFNYITERRTIIDKSVKPRFSITTEWIEHQPDRHLLIYLLPTGFRVYNYQTRQAQTFLTGQATDAILPGFGDVSASFQTLHRCQTPGPHRGNYCFVGPSGIFEFDPSLTRLVRRYALRPGIDKFRFVSMAEDRQNRWWLAVEGAGVWLYNPARGQIEQELKPGPVPNSLLSTQVSAVYVDDLGLVWVNCDPFGVDLIYPNAFTVETFPDNPADITDLNNHTIRGLCEDRQGHIWVGTVEGGIRRYNPTTGQMRAYTGEQGVPVEGNIRQIKQTRDGRLLVATIFGLLRYNPKTDRFAPVPNPRCADANCSYAGGLLELPDGRFALATHGGLFLLDNNLMPVYQIDAGGVYEGGMYFDQNTKRLYAGRRNQDLVIYRYQNGQLRQEAVVLPGHNVMDYYADPARRSLWLCTDRGLVRFDPATRKIIRTYTVKDGMPDDVVYGLLPDRRGRFWLSTNNGLVKFFPAAQTFNPVVMTKSREYNSHASLAGSDSTFYFGGVHGLDRFVPQQIENYRAEIPVRVIDFQVNDQPYNMGAFIGETGSVTLDPDERTFSIGLAALDYVSNGKNQFFYQLSGVDRGWVSLSEGNTVRYADVSPGSYAFRVRAVDARGQLTAETKLHITIRPPFWQRWWFWLLSTVLVVGSITFWMNALNRSKLARQLRLLQNTLATQESERNRIARDLHDDVGNTLATAKGMLERAKETLRLPDTTADLEQAYTLIDKAGNDLRTITHDLMPVEFDKYALPDVVAQLTERASRSSQTMFEYIQFGEVRRLFPERELVLYRIIAELVQNALKHGGPGLAIVQLGYHERNLSVLVETPVDTNQKNGLFSEQMTPGIGQKNITYRAEYLCATLTTDSNASSYLVMLDVPYDSTRSTTYPPSDH</sequence>
<feature type="domain" description="Two component regulator three Y" evidence="5">
    <location>
        <begin position="705"/>
        <end position="767"/>
    </location>
</feature>
<dbReference type="PANTHER" id="PTHR43547">
    <property type="entry name" value="TWO-COMPONENT HISTIDINE KINASE"/>
    <property type="match status" value="1"/>
</dbReference>
<dbReference type="InterPro" id="IPR011123">
    <property type="entry name" value="Y_Y_Y"/>
</dbReference>
<keyword evidence="3" id="KW-1133">Transmembrane helix</keyword>
<dbReference type="PANTHER" id="PTHR43547:SF2">
    <property type="entry name" value="HYBRID SIGNAL TRANSDUCTION HISTIDINE KINASE C"/>
    <property type="match status" value="1"/>
</dbReference>
<dbReference type="RefSeq" id="WP_077129999.1">
    <property type="nucleotide sequence ID" value="NZ_CP014263.1"/>
</dbReference>
<dbReference type="Gene3D" id="3.30.565.10">
    <property type="entry name" value="Histidine kinase-like ATPase, C-terminal domain"/>
    <property type="match status" value="1"/>
</dbReference>
<feature type="transmembrane region" description="Helical" evidence="3">
    <location>
        <begin position="775"/>
        <end position="796"/>
    </location>
</feature>
<dbReference type="EMBL" id="CP014263">
    <property type="protein sequence ID" value="AQG78560.1"/>
    <property type="molecule type" value="Genomic_DNA"/>
</dbReference>
<dbReference type="KEGG" id="smon:AWR27_03905"/>
<dbReference type="GO" id="GO:0016020">
    <property type="term" value="C:membrane"/>
    <property type="evidence" value="ECO:0007669"/>
    <property type="project" value="InterPro"/>
</dbReference>
<dbReference type="InterPro" id="IPR011110">
    <property type="entry name" value="Reg_prop"/>
</dbReference>
<evidence type="ECO:0000313" key="8">
    <source>
        <dbReference type="Proteomes" id="UP000187941"/>
    </source>
</evidence>
<dbReference type="Pfam" id="PF07730">
    <property type="entry name" value="HisKA_3"/>
    <property type="match status" value="1"/>
</dbReference>
<dbReference type="InterPro" id="IPR013783">
    <property type="entry name" value="Ig-like_fold"/>
</dbReference>
<keyword evidence="3" id="KW-0472">Membrane</keyword>
<feature type="domain" description="Signal transduction histidine kinase subgroup 3 dimerisation and phosphoacceptor" evidence="6">
    <location>
        <begin position="818"/>
        <end position="881"/>
    </location>
</feature>
<proteinExistence type="predicted"/>
<organism evidence="7 8">
    <name type="scientific">Spirosoma montaniterrae</name>
    <dbReference type="NCBI Taxonomy" id="1178516"/>
    <lineage>
        <taxon>Bacteria</taxon>
        <taxon>Pseudomonadati</taxon>
        <taxon>Bacteroidota</taxon>
        <taxon>Cytophagia</taxon>
        <taxon>Cytophagales</taxon>
        <taxon>Cytophagaceae</taxon>
        <taxon>Spirosoma</taxon>
    </lineage>
</organism>
<feature type="coiled-coil region" evidence="2">
    <location>
        <begin position="798"/>
        <end position="825"/>
    </location>
</feature>
<keyword evidence="1" id="KW-0597">Phosphoprotein</keyword>
<dbReference type="InterPro" id="IPR011712">
    <property type="entry name" value="Sig_transdc_His_kin_sub3_dim/P"/>
</dbReference>
<evidence type="ECO:0000259" key="5">
    <source>
        <dbReference type="Pfam" id="PF07495"/>
    </source>
</evidence>
<keyword evidence="3" id="KW-0812">Transmembrane</keyword>
<dbReference type="Pfam" id="PF07494">
    <property type="entry name" value="Reg_prop"/>
    <property type="match status" value="2"/>
</dbReference>
<dbReference type="InterPro" id="IPR036890">
    <property type="entry name" value="HATPase_C_sf"/>
</dbReference>
<dbReference type="Gene3D" id="2.130.10.10">
    <property type="entry name" value="YVTN repeat-like/Quinoprotein amine dehydrogenase"/>
    <property type="match status" value="3"/>
</dbReference>
<gene>
    <name evidence="7" type="ORF">AWR27_03905</name>
</gene>
<dbReference type="OrthoDB" id="9778366at2"/>
<dbReference type="GO" id="GO:0046983">
    <property type="term" value="F:protein dimerization activity"/>
    <property type="evidence" value="ECO:0007669"/>
    <property type="project" value="InterPro"/>
</dbReference>
<dbReference type="GO" id="GO:0000155">
    <property type="term" value="F:phosphorelay sensor kinase activity"/>
    <property type="evidence" value="ECO:0007669"/>
    <property type="project" value="InterPro"/>
</dbReference>
<dbReference type="SUPFAM" id="SSF101898">
    <property type="entry name" value="NHL repeat"/>
    <property type="match status" value="1"/>
</dbReference>
<accession>A0A1P9WT88</accession>
<dbReference type="Proteomes" id="UP000187941">
    <property type="component" value="Chromosome"/>
</dbReference>
<dbReference type="InterPro" id="IPR015943">
    <property type="entry name" value="WD40/YVTN_repeat-like_dom_sf"/>
</dbReference>
<keyword evidence="2" id="KW-0175">Coiled coil</keyword>
<evidence type="ECO:0000256" key="3">
    <source>
        <dbReference type="SAM" id="Phobius"/>
    </source>
</evidence>
<feature type="chain" id="PRO_5012342944" description="Histidine kinase" evidence="4">
    <location>
        <begin position="17"/>
        <end position="1028"/>
    </location>
</feature>
<keyword evidence="8" id="KW-1185">Reference proteome</keyword>
<name>A0A1P9WT88_9BACT</name>
<dbReference type="Gene3D" id="1.20.5.1930">
    <property type="match status" value="1"/>
</dbReference>
<feature type="signal peptide" evidence="4">
    <location>
        <begin position="1"/>
        <end position="16"/>
    </location>
</feature>
<evidence type="ECO:0000256" key="1">
    <source>
        <dbReference type="ARBA" id="ARBA00022553"/>
    </source>
</evidence>
<dbReference type="STRING" id="1178516.AWR27_03905"/>
<evidence type="ECO:0000256" key="4">
    <source>
        <dbReference type="SAM" id="SignalP"/>
    </source>
</evidence>
<keyword evidence="4" id="KW-0732">Signal</keyword>
<evidence type="ECO:0000259" key="6">
    <source>
        <dbReference type="Pfam" id="PF07730"/>
    </source>
</evidence>
<dbReference type="Gene3D" id="2.60.40.10">
    <property type="entry name" value="Immunoglobulins"/>
    <property type="match status" value="1"/>
</dbReference>
<dbReference type="AlphaFoldDB" id="A0A1P9WT88"/>
<reference evidence="7 8" key="1">
    <citation type="submission" date="2016-01" db="EMBL/GenBank/DDBJ databases">
        <authorList>
            <person name="Oliw E.H."/>
        </authorList>
    </citation>
    <scope>NUCLEOTIDE SEQUENCE [LARGE SCALE GENOMIC DNA]</scope>
    <source>
        <strain evidence="7 8">DY10</strain>
    </source>
</reference>
<evidence type="ECO:0000313" key="7">
    <source>
        <dbReference type="EMBL" id="AQG78560.1"/>
    </source>
</evidence>